<dbReference type="AlphaFoldDB" id="K7A159"/>
<proteinExistence type="predicted"/>
<dbReference type="PATRIC" id="fig|1129794.4.peg.2641"/>
<evidence type="ECO:0000313" key="3">
    <source>
        <dbReference type="Proteomes" id="UP000011864"/>
    </source>
</evidence>
<name>K7A159_9ALTE</name>
<gene>
    <name evidence="2" type="ORF">C427_2662</name>
</gene>
<dbReference type="InterPro" id="IPR036866">
    <property type="entry name" value="RibonucZ/Hydroxyglut_hydro"/>
</dbReference>
<evidence type="ECO:0000259" key="1">
    <source>
        <dbReference type="Pfam" id="PF12706"/>
    </source>
</evidence>
<sequence length="131" mass="15001">MLLWASWVITTQSHNIFYSGDGGYFDGFKKIGEALGPFNLAILESGAYDKNWPSVHMMPEQTIQAHKDLNADVLLPVHNSTFDLAFHPWYDPLTKLSVLAHEHDIKLATPVIGEQYRLDSKVPTQQWWEFD</sequence>
<evidence type="ECO:0000313" key="2">
    <source>
        <dbReference type="EMBL" id="AGH44771.1"/>
    </source>
</evidence>
<dbReference type="PANTHER" id="PTHR15032:SF4">
    <property type="entry name" value="N-ACYL-PHOSPHATIDYLETHANOLAMINE-HYDROLYZING PHOSPHOLIPASE D"/>
    <property type="match status" value="1"/>
</dbReference>
<dbReference type="eggNOG" id="COG2220">
    <property type="taxonomic scope" value="Bacteria"/>
</dbReference>
<dbReference type="HOGENOM" id="CLU_154375_0_0_6"/>
<feature type="domain" description="Metallo-beta-lactamase" evidence="1">
    <location>
        <begin position="3"/>
        <end position="78"/>
    </location>
</feature>
<protein>
    <recommendedName>
        <fullName evidence="1">Metallo-beta-lactamase domain-containing protein</fullName>
    </recommendedName>
</protein>
<dbReference type="Pfam" id="PF12706">
    <property type="entry name" value="Lactamase_B_2"/>
    <property type="match status" value="1"/>
</dbReference>
<dbReference type="Gene3D" id="3.60.15.10">
    <property type="entry name" value="Ribonuclease Z/Hydroxyacylglutathione hydrolase-like"/>
    <property type="match status" value="1"/>
</dbReference>
<reference evidence="2 3" key="1">
    <citation type="journal article" date="2013" name="Genome Announc.">
        <title>Complete Genome Sequence of Glaciecola psychrophila Strain 170T.</title>
        <authorList>
            <person name="Yin J."/>
            <person name="Chen J."/>
            <person name="Liu G."/>
            <person name="Yu Y."/>
            <person name="Song L."/>
            <person name="Wang X."/>
            <person name="Qu X."/>
        </authorList>
    </citation>
    <scope>NUCLEOTIDE SEQUENCE [LARGE SCALE GENOMIC DNA]</scope>
    <source>
        <strain evidence="2 3">170</strain>
    </source>
</reference>
<organism evidence="2 3">
    <name type="scientific">Paraglaciecola psychrophila 170</name>
    <dbReference type="NCBI Taxonomy" id="1129794"/>
    <lineage>
        <taxon>Bacteria</taxon>
        <taxon>Pseudomonadati</taxon>
        <taxon>Pseudomonadota</taxon>
        <taxon>Gammaproteobacteria</taxon>
        <taxon>Alteromonadales</taxon>
        <taxon>Alteromonadaceae</taxon>
        <taxon>Paraglaciecola</taxon>
    </lineage>
</organism>
<dbReference type="EMBL" id="CP003837">
    <property type="protein sequence ID" value="AGH44771.1"/>
    <property type="molecule type" value="Genomic_DNA"/>
</dbReference>
<dbReference type="STRING" id="1129794.C427_2662"/>
<dbReference type="Proteomes" id="UP000011864">
    <property type="component" value="Chromosome"/>
</dbReference>
<dbReference type="OrthoDB" id="9805728at2"/>
<dbReference type="GO" id="GO:0005737">
    <property type="term" value="C:cytoplasm"/>
    <property type="evidence" value="ECO:0007669"/>
    <property type="project" value="TreeGrafter"/>
</dbReference>
<keyword evidence="3" id="KW-1185">Reference proteome</keyword>
<dbReference type="KEGG" id="gps:C427_2662"/>
<dbReference type="InterPro" id="IPR001279">
    <property type="entry name" value="Metallo-B-lactamas"/>
</dbReference>
<dbReference type="PANTHER" id="PTHR15032">
    <property type="entry name" value="N-ACYL-PHOSPHATIDYLETHANOLAMINE-HYDROLYZING PHOSPHOLIPASE D"/>
    <property type="match status" value="1"/>
</dbReference>
<accession>K7A159</accession>
<dbReference type="SUPFAM" id="SSF56281">
    <property type="entry name" value="Metallo-hydrolase/oxidoreductase"/>
    <property type="match status" value="1"/>
</dbReference>